<sequence length="120" mass="13185">MTHDKTESTILKEADALVGGIRLVAYGHPLDDYTRTAAMWSAILGTEVTPEKAMLCMIAVKISRECNCPKRDNRVDIAGYAKCLDWALLEKETREAAEEHDATPTGSFGLPPHVQIGVEE</sequence>
<dbReference type="AlphaFoldDB" id="A0A6M3JRA0"/>
<accession>A0A6M3JRA0</accession>
<gene>
    <name evidence="3" type="ORF">MM415A03029_0005</name>
    <name evidence="4" type="ORF">MM415B02151_0009</name>
</gene>
<evidence type="ECO:0000313" key="4">
    <source>
        <dbReference type="EMBL" id="QJA85993.1"/>
    </source>
</evidence>
<protein>
    <submittedName>
        <fullName evidence="3">Putative structural protein</fullName>
    </submittedName>
</protein>
<dbReference type="InterPro" id="IPR045958">
    <property type="entry name" value="DUF6378"/>
</dbReference>
<evidence type="ECO:0000259" key="2">
    <source>
        <dbReference type="Pfam" id="PF19905"/>
    </source>
</evidence>
<dbReference type="EMBL" id="MT142608">
    <property type="protein sequence ID" value="QJA85993.1"/>
    <property type="molecule type" value="Genomic_DNA"/>
</dbReference>
<dbReference type="EMBL" id="MT141902">
    <property type="protein sequence ID" value="QJA71818.1"/>
    <property type="molecule type" value="Genomic_DNA"/>
</dbReference>
<evidence type="ECO:0000256" key="1">
    <source>
        <dbReference type="SAM" id="MobiDB-lite"/>
    </source>
</evidence>
<feature type="region of interest" description="Disordered" evidence="1">
    <location>
        <begin position="94"/>
        <end position="113"/>
    </location>
</feature>
<proteinExistence type="predicted"/>
<feature type="domain" description="DUF6378" evidence="2">
    <location>
        <begin position="9"/>
        <end position="83"/>
    </location>
</feature>
<reference evidence="3" key="1">
    <citation type="submission" date="2020-03" db="EMBL/GenBank/DDBJ databases">
        <title>The deep terrestrial virosphere.</title>
        <authorList>
            <person name="Holmfeldt K."/>
            <person name="Nilsson E."/>
            <person name="Simone D."/>
            <person name="Lopez-Fernandez M."/>
            <person name="Wu X."/>
            <person name="de Brujin I."/>
            <person name="Lundin D."/>
            <person name="Andersson A."/>
            <person name="Bertilsson S."/>
            <person name="Dopson M."/>
        </authorList>
    </citation>
    <scope>NUCLEOTIDE SEQUENCE</scope>
    <source>
        <strain evidence="3">MM415A03029</strain>
        <strain evidence="4">MM415B02151</strain>
    </source>
</reference>
<dbReference type="Pfam" id="PF19905">
    <property type="entry name" value="DUF6378"/>
    <property type="match status" value="1"/>
</dbReference>
<name>A0A6M3JRA0_9ZZZZ</name>
<organism evidence="3">
    <name type="scientific">viral metagenome</name>
    <dbReference type="NCBI Taxonomy" id="1070528"/>
    <lineage>
        <taxon>unclassified sequences</taxon>
        <taxon>metagenomes</taxon>
        <taxon>organismal metagenomes</taxon>
    </lineage>
</organism>
<evidence type="ECO:0000313" key="3">
    <source>
        <dbReference type="EMBL" id="QJA71818.1"/>
    </source>
</evidence>